<dbReference type="InterPro" id="IPR024626">
    <property type="entry name" value="Kri1-like_C"/>
</dbReference>
<evidence type="ECO:0000256" key="2">
    <source>
        <dbReference type="SAM" id="MobiDB-lite"/>
    </source>
</evidence>
<evidence type="ECO:0000256" key="1">
    <source>
        <dbReference type="ARBA" id="ARBA00007473"/>
    </source>
</evidence>
<feature type="compositionally biased region" description="Basic and acidic residues" evidence="2">
    <location>
        <begin position="16"/>
        <end position="33"/>
    </location>
</feature>
<dbReference type="EMBL" id="KV460211">
    <property type="protein sequence ID" value="OBT99775.1"/>
    <property type="molecule type" value="Genomic_DNA"/>
</dbReference>
<dbReference type="Pfam" id="PF05178">
    <property type="entry name" value="Kri1"/>
    <property type="match status" value="1"/>
</dbReference>
<feature type="region of interest" description="Disordered" evidence="2">
    <location>
        <begin position="425"/>
        <end position="517"/>
    </location>
</feature>
<accession>A0A1B8GVA9</accession>
<feature type="region of interest" description="Disordered" evidence="2">
    <location>
        <begin position="238"/>
        <end position="258"/>
    </location>
</feature>
<evidence type="ECO:0000313" key="5">
    <source>
        <dbReference type="Proteomes" id="UP000091956"/>
    </source>
</evidence>
<reference evidence="5" key="2">
    <citation type="journal article" date="2018" name="Nat. Commun.">
        <title>Extreme sensitivity to ultraviolet light in the fungal pathogen causing white-nose syndrome of bats.</title>
        <authorList>
            <person name="Palmer J.M."/>
            <person name="Drees K.P."/>
            <person name="Foster J.T."/>
            <person name="Lindner D.L."/>
        </authorList>
    </citation>
    <scope>NUCLEOTIDE SEQUENCE [LARGE SCALE GENOMIC DNA]</scope>
    <source>
        <strain evidence="5">UAMH 10579</strain>
    </source>
</reference>
<dbReference type="GO" id="GO:0030686">
    <property type="term" value="C:90S preribosome"/>
    <property type="evidence" value="ECO:0007669"/>
    <property type="project" value="TreeGrafter"/>
</dbReference>
<dbReference type="GeneID" id="28835426"/>
<protein>
    <submittedName>
        <fullName evidence="4">KRRI-Interacting protein 1</fullName>
    </submittedName>
</protein>
<dbReference type="PANTHER" id="PTHR14490:SF5">
    <property type="entry name" value="PROTEIN KRI1 HOMOLOG"/>
    <property type="match status" value="1"/>
</dbReference>
<dbReference type="AlphaFoldDB" id="A0A1B8GVA9"/>
<feature type="region of interest" description="Disordered" evidence="2">
    <location>
        <begin position="618"/>
        <end position="660"/>
    </location>
</feature>
<feature type="compositionally biased region" description="Acidic residues" evidence="2">
    <location>
        <begin position="101"/>
        <end position="125"/>
    </location>
</feature>
<dbReference type="RefSeq" id="XP_018133508.1">
    <property type="nucleotide sequence ID" value="XM_018271554.2"/>
</dbReference>
<name>A0A1B8GVA9_9PEZI</name>
<gene>
    <name evidence="4" type="primary">KRI1</name>
    <name evidence="4" type="ORF">VE01_02040</name>
</gene>
<dbReference type="Pfam" id="PF12936">
    <property type="entry name" value="Kri1_C"/>
    <property type="match status" value="1"/>
</dbReference>
<feature type="compositionally biased region" description="Basic residues" evidence="2">
    <location>
        <begin position="644"/>
        <end position="653"/>
    </location>
</feature>
<dbReference type="Proteomes" id="UP000091956">
    <property type="component" value="Unassembled WGS sequence"/>
</dbReference>
<feature type="compositionally biased region" description="Acidic residues" evidence="2">
    <location>
        <begin position="425"/>
        <end position="439"/>
    </location>
</feature>
<dbReference type="OrthoDB" id="10252032at2759"/>
<feature type="compositionally biased region" description="Basic and acidic residues" evidence="2">
    <location>
        <begin position="335"/>
        <end position="365"/>
    </location>
</feature>
<comment type="similarity">
    <text evidence="1">Belongs to the KRI1 family.</text>
</comment>
<evidence type="ECO:0000313" key="4">
    <source>
        <dbReference type="EMBL" id="OBT99775.1"/>
    </source>
</evidence>
<reference evidence="4 5" key="1">
    <citation type="submission" date="2016-03" db="EMBL/GenBank/DDBJ databases">
        <title>Comparative genomics of Pseudogymnoascus destructans, the fungus causing white-nose syndrome of bats.</title>
        <authorList>
            <person name="Palmer J.M."/>
            <person name="Drees K.P."/>
            <person name="Foster J.T."/>
            <person name="Lindner D.L."/>
        </authorList>
    </citation>
    <scope>NUCLEOTIDE SEQUENCE [LARGE SCALE GENOMIC DNA]</scope>
    <source>
        <strain evidence="4 5">UAMH 10579</strain>
    </source>
</reference>
<dbReference type="InterPro" id="IPR018034">
    <property type="entry name" value="Kri1"/>
</dbReference>
<dbReference type="GO" id="GO:0005730">
    <property type="term" value="C:nucleolus"/>
    <property type="evidence" value="ECO:0007669"/>
    <property type="project" value="TreeGrafter"/>
</dbReference>
<proteinExistence type="inferred from homology"/>
<organism evidence="4 5">
    <name type="scientific">Pseudogymnoascus verrucosus</name>
    <dbReference type="NCBI Taxonomy" id="342668"/>
    <lineage>
        <taxon>Eukaryota</taxon>
        <taxon>Fungi</taxon>
        <taxon>Dikarya</taxon>
        <taxon>Ascomycota</taxon>
        <taxon>Pezizomycotina</taxon>
        <taxon>Leotiomycetes</taxon>
        <taxon>Thelebolales</taxon>
        <taxon>Thelebolaceae</taxon>
        <taxon>Pseudogymnoascus</taxon>
    </lineage>
</organism>
<feature type="region of interest" description="Disordered" evidence="2">
    <location>
        <begin position="1"/>
        <end position="59"/>
    </location>
</feature>
<dbReference type="STRING" id="342668.A0A1B8GVA9"/>
<dbReference type="GO" id="GO:0000447">
    <property type="term" value="P:endonucleolytic cleavage in ITS1 to separate SSU-rRNA from 5.8S rRNA and LSU-rRNA from tricistronic rRNA transcript (SSU-rRNA, 5.8S rRNA, LSU-rRNA)"/>
    <property type="evidence" value="ECO:0007669"/>
    <property type="project" value="TreeGrafter"/>
</dbReference>
<feature type="domain" description="Kri1-like C-terminal" evidence="3">
    <location>
        <begin position="523"/>
        <end position="613"/>
    </location>
</feature>
<feature type="compositionally biased region" description="Basic and acidic residues" evidence="2">
    <location>
        <begin position="503"/>
        <end position="517"/>
    </location>
</feature>
<feature type="region of interest" description="Disordered" evidence="2">
    <location>
        <begin position="83"/>
        <end position="125"/>
    </location>
</feature>
<feature type="region of interest" description="Disordered" evidence="2">
    <location>
        <begin position="335"/>
        <end position="366"/>
    </location>
</feature>
<feature type="compositionally biased region" description="Acidic residues" evidence="2">
    <location>
        <begin position="483"/>
        <end position="495"/>
    </location>
</feature>
<dbReference type="PANTHER" id="PTHR14490">
    <property type="entry name" value="ZINC FINGER, ZZ TYPE"/>
    <property type="match status" value="1"/>
</dbReference>
<sequence length="660" mass="74876">MGKRKAESEVASVKDTGAKKIKQEIAKQPKVEAKQNLLDSDSSGDEESDSGGVPLEAEFTVNKEYARRFEYNKKREELAKLEEKYQKDKAKPVKGQYGDKYDEEEDSSSDEDEDDEGFLATEDLDAEISATLQAIRNKDPRVYDEKVTFYTPIDETAQDGPNEKAEKPVYLRDYHRENLLKQAANGDAGDVEMDDAPLPTFNQEQAMLKKSIVKAMHEAGSDEGEDEDEDFLVPKAKPAAAPKSEVHESRRHKIKLDTVGADKDPETFLSNFLAARAWVPGEGTKWEPLESDDDEDDQRADKFETAFNLRFEDPKASNEVLKSFARDIIAEKSVRREEPKARKRARDLEREKRDAEKLKREDEKARLRKLQIDQMEEKLAKIKKAAGVSGKTLKSEEWTKFLGEGFDDATWEAEMNKKFGEDYYAEGEAGSDDDSEDGEGGASKKKKKVKKPKWDDDIDINDIIPEFVDDEEAVEGEGFKLSDDEDNDEDEDEESGPAKKGKTSKDRKADLQAKKKAGRIERKKIEELVDAKLDIDHAILPTKSKTASTFRYRETSPTSFGLTARDILMAPDNSLNQFVGLKRMATFRDAEKKRKDKKRLGKKARLREWRKETFGNEDGPEIIIAPQDAEAKDVTDDVDIIEGKKKKRRSRKSKAADEEI</sequence>
<evidence type="ECO:0000259" key="3">
    <source>
        <dbReference type="Pfam" id="PF12936"/>
    </source>
</evidence>
<keyword evidence="5" id="KW-1185">Reference proteome</keyword>